<dbReference type="InterPro" id="IPR021314">
    <property type="entry name" value="DUF2911"/>
</dbReference>
<dbReference type="Proteomes" id="UP000186026">
    <property type="component" value="Unassembled WGS sequence"/>
</dbReference>
<feature type="signal peptide" evidence="1">
    <location>
        <begin position="1"/>
        <end position="22"/>
    </location>
</feature>
<keyword evidence="3" id="KW-1185">Reference proteome</keyword>
<evidence type="ECO:0000256" key="1">
    <source>
        <dbReference type="SAM" id="SignalP"/>
    </source>
</evidence>
<dbReference type="EMBL" id="FTOP01000005">
    <property type="protein sequence ID" value="SIS81378.1"/>
    <property type="molecule type" value="Genomic_DNA"/>
</dbReference>
<accession>A0A1N7M5K9</accession>
<dbReference type="STRING" id="529505.SAMN05421761_105117"/>
<dbReference type="RefSeq" id="WP_076500154.1">
    <property type="nucleotide sequence ID" value="NZ_FTOP01000005.1"/>
</dbReference>
<keyword evidence="1" id="KW-0732">Signal</keyword>
<organism evidence="2 3">
    <name type="scientific">Belliella pelovolcani</name>
    <dbReference type="NCBI Taxonomy" id="529505"/>
    <lineage>
        <taxon>Bacteria</taxon>
        <taxon>Pseudomonadati</taxon>
        <taxon>Bacteroidota</taxon>
        <taxon>Cytophagia</taxon>
        <taxon>Cytophagales</taxon>
        <taxon>Cyclobacteriaceae</taxon>
        <taxon>Belliella</taxon>
    </lineage>
</organism>
<gene>
    <name evidence="2" type="ORF">SAMN05421761_105117</name>
</gene>
<reference evidence="3" key="1">
    <citation type="submission" date="2017-01" db="EMBL/GenBank/DDBJ databases">
        <authorList>
            <person name="Varghese N."/>
            <person name="Submissions S."/>
        </authorList>
    </citation>
    <scope>NUCLEOTIDE SEQUENCE [LARGE SCALE GENOMIC DNA]</scope>
    <source>
        <strain evidence="3">DSM 46698</strain>
    </source>
</reference>
<evidence type="ECO:0008006" key="4">
    <source>
        <dbReference type="Google" id="ProtNLM"/>
    </source>
</evidence>
<proteinExistence type="predicted"/>
<sequence length="213" mass="23678">MKKILITILSATLLFSCGGANKETTEVTLEAEAEELSNLEKEHLLEKVAYADSVNAGLIEDTFKGSARREAIRSIGDATVTINYGSPGKRGRVIWNGLVSYDQVWVSGSHWATAVTFSEDVVINDVEVPAGMYGFFTIPGREEWTLIINKHYDQHLADEYDEADDLVRVSVKPNDLDNEVQRLTYEVDKVSDTEGAISLSWDQVKVSMPFSIK</sequence>
<protein>
    <recommendedName>
        <fullName evidence="4">DUF2911 domain-containing protein</fullName>
    </recommendedName>
</protein>
<evidence type="ECO:0000313" key="2">
    <source>
        <dbReference type="EMBL" id="SIS81378.1"/>
    </source>
</evidence>
<dbReference type="PROSITE" id="PS51257">
    <property type="entry name" value="PROKAR_LIPOPROTEIN"/>
    <property type="match status" value="1"/>
</dbReference>
<name>A0A1N7M5K9_9BACT</name>
<dbReference type="AlphaFoldDB" id="A0A1N7M5K9"/>
<evidence type="ECO:0000313" key="3">
    <source>
        <dbReference type="Proteomes" id="UP000186026"/>
    </source>
</evidence>
<dbReference type="OrthoDB" id="978542at2"/>
<feature type="chain" id="PRO_5013088662" description="DUF2911 domain-containing protein" evidence="1">
    <location>
        <begin position="23"/>
        <end position="213"/>
    </location>
</feature>
<dbReference type="Pfam" id="PF11138">
    <property type="entry name" value="DUF2911"/>
    <property type="match status" value="1"/>
</dbReference>